<reference evidence="4 5" key="1">
    <citation type="submission" date="2025-05" db="UniProtKB">
        <authorList>
            <consortium name="RefSeq"/>
        </authorList>
    </citation>
    <scope>IDENTIFICATION</scope>
</reference>
<dbReference type="RefSeq" id="XP_016928954.3">
    <property type="nucleotide sequence ID" value="XM_017073465.4"/>
</dbReference>
<dbReference type="GeneID" id="108009263"/>
<accession>A0AB39Z5V3</accession>
<dbReference type="RefSeq" id="XP_016928950.3">
    <property type="nucleotide sequence ID" value="XM_017073461.4"/>
</dbReference>
<organism evidence="3 9">
    <name type="scientific">Drosophila suzukii</name>
    <name type="common">Spotted-wing drosophila fruit fly</name>
    <dbReference type="NCBI Taxonomy" id="28584"/>
    <lineage>
        <taxon>Eukaryota</taxon>
        <taxon>Metazoa</taxon>
        <taxon>Ecdysozoa</taxon>
        <taxon>Arthropoda</taxon>
        <taxon>Hexapoda</taxon>
        <taxon>Insecta</taxon>
        <taxon>Pterygota</taxon>
        <taxon>Neoptera</taxon>
        <taxon>Endopterygota</taxon>
        <taxon>Diptera</taxon>
        <taxon>Brachycera</taxon>
        <taxon>Muscomorpha</taxon>
        <taxon>Ephydroidea</taxon>
        <taxon>Drosophilidae</taxon>
        <taxon>Drosophila</taxon>
        <taxon>Sophophora</taxon>
    </lineage>
</organism>
<feature type="signal peptide" evidence="2">
    <location>
        <begin position="1"/>
        <end position="38"/>
    </location>
</feature>
<evidence type="ECO:0000256" key="2">
    <source>
        <dbReference type="SAM" id="SignalP"/>
    </source>
</evidence>
<evidence type="ECO:0000313" key="10">
    <source>
        <dbReference type="RefSeq" id="XP_036669664.3"/>
    </source>
</evidence>
<keyword evidence="2" id="KW-0732">Signal</keyword>
<feature type="compositionally biased region" description="Basic and acidic residues" evidence="1">
    <location>
        <begin position="43"/>
        <end position="52"/>
    </location>
</feature>
<dbReference type="RefSeq" id="XP_016928955.3">
    <property type="nucleotide sequence ID" value="XM_017073466.4"/>
</dbReference>
<name>A0AB39Z5V3_DROSZ</name>
<gene>
    <name evidence="4 5 6 7 8 9 10" type="primary">LOC108009263</name>
</gene>
<dbReference type="Proteomes" id="UP001652628">
    <property type="component" value="Chromosome 2R"/>
</dbReference>
<dbReference type="AlphaFoldDB" id="A0AB39Z5V3"/>
<protein>
    <submittedName>
        <fullName evidence="4 5">Uncharacterized protein</fullName>
    </submittedName>
</protein>
<feature type="chain" id="PRO_5044720347" evidence="2">
    <location>
        <begin position="39"/>
        <end position="208"/>
    </location>
</feature>
<feature type="region of interest" description="Disordered" evidence="1">
    <location>
        <begin position="43"/>
        <end position="129"/>
    </location>
</feature>
<evidence type="ECO:0000313" key="5">
    <source>
        <dbReference type="RefSeq" id="XP_016928951.3"/>
    </source>
</evidence>
<evidence type="ECO:0000313" key="7">
    <source>
        <dbReference type="RefSeq" id="XP_016928953.3"/>
    </source>
</evidence>
<feature type="compositionally biased region" description="Low complexity" evidence="1">
    <location>
        <begin position="93"/>
        <end position="112"/>
    </location>
</feature>
<dbReference type="RefSeq" id="XP_016928951.3">
    <property type="nucleotide sequence ID" value="XM_017073462.4"/>
</dbReference>
<dbReference type="RefSeq" id="XP_036669664.3">
    <property type="nucleotide sequence ID" value="XM_036813769.3"/>
</dbReference>
<feature type="compositionally biased region" description="Basic and acidic residues" evidence="1">
    <location>
        <begin position="62"/>
        <end position="73"/>
    </location>
</feature>
<evidence type="ECO:0000256" key="1">
    <source>
        <dbReference type="SAM" id="MobiDB-lite"/>
    </source>
</evidence>
<proteinExistence type="predicted"/>
<dbReference type="RefSeq" id="XP_016928952.3">
    <property type="nucleotide sequence ID" value="XM_017073463.4"/>
</dbReference>
<dbReference type="RefSeq" id="XP_016928953.3">
    <property type="nucleotide sequence ID" value="XM_017073464.4"/>
</dbReference>
<evidence type="ECO:0000313" key="8">
    <source>
        <dbReference type="RefSeq" id="XP_016928954.3"/>
    </source>
</evidence>
<evidence type="ECO:0000313" key="9">
    <source>
        <dbReference type="RefSeq" id="XP_016928955.3"/>
    </source>
</evidence>
<feature type="region of interest" description="Disordered" evidence="1">
    <location>
        <begin position="163"/>
        <end position="191"/>
    </location>
</feature>
<evidence type="ECO:0000313" key="4">
    <source>
        <dbReference type="RefSeq" id="XP_016928950.3"/>
    </source>
</evidence>
<sequence length="208" mass="22785">MSSTHLLHSLSLLLLPLRCRRNCHQIVSLAIILLSALSARIPRDQGRRRGEAREEEEEAAKEEERQADRREGVQGEEEEDTPYIVANPHPILTSSGTTSSARATGTGAALTSWQSSHSHRSPGAQDRDRCQDHKDLRAEYLLYPKKPQHQQQLQLLLTKTAPATASRGAPTTHRSRSSRIQISSSSTKPAHCSWTAGASVASIASIAT</sequence>
<keyword evidence="3" id="KW-1185">Reference proteome</keyword>
<evidence type="ECO:0000313" key="3">
    <source>
        <dbReference type="Proteomes" id="UP001652628"/>
    </source>
</evidence>
<evidence type="ECO:0000313" key="6">
    <source>
        <dbReference type="RefSeq" id="XP_016928952.3"/>
    </source>
</evidence>